<dbReference type="NCBIfam" id="TIGR01759">
    <property type="entry name" value="MalateDH-SF1"/>
    <property type="match status" value="1"/>
</dbReference>
<comment type="catalytic activity">
    <reaction evidence="6">
        <text>(S)-malate + NAD(+) = oxaloacetate + NADH + H(+)</text>
        <dbReference type="Rhea" id="RHEA:21432"/>
        <dbReference type="ChEBI" id="CHEBI:15378"/>
        <dbReference type="ChEBI" id="CHEBI:15589"/>
        <dbReference type="ChEBI" id="CHEBI:16452"/>
        <dbReference type="ChEBI" id="CHEBI:57540"/>
        <dbReference type="ChEBI" id="CHEBI:57945"/>
        <dbReference type="EC" id="1.1.1.37"/>
    </reaction>
</comment>
<dbReference type="SUPFAM" id="SSF51735">
    <property type="entry name" value="NAD(P)-binding Rossmann-fold domains"/>
    <property type="match status" value="1"/>
</dbReference>
<accession>A0A5Q2FBV0</accession>
<dbReference type="RefSeq" id="WP_153571033.1">
    <property type="nucleotide sequence ID" value="NZ_CP045725.1"/>
</dbReference>
<dbReference type="Gene3D" id="3.90.110.10">
    <property type="entry name" value="Lactate dehydrogenase/glycoside hydrolase, family 4, C-terminal"/>
    <property type="match status" value="1"/>
</dbReference>
<keyword evidence="5 6" id="KW-0520">NAD</keyword>
<evidence type="ECO:0000256" key="4">
    <source>
        <dbReference type="ARBA" id="ARBA00023002"/>
    </source>
</evidence>
<dbReference type="GO" id="GO:0006099">
    <property type="term" value="P:tricarboxylic acid cycle"/>
    <property type="evidence" value="ECO:0007669"/>
    <property type="project" value="UniProtKB-UniRule"/>
</dbReference>
<name>A0A5Q2FBV0_9ACTN</name>
<dbReference type="KEGG" id="rain:Rai3103_01175"/>
<protein>
    <recommendedName>
        <fullName evidence="3 6">Malate dehydrogenase</fullName>
        <ecNumber evidence="2 6">1.1.1.37</ecNumber>
    </recommendedName>
</protein>
<feature type="domain" description="Lactate/malate dehydrogenase N-terminal" evidence="10">
    <location>
        <begin position="6"/>
        <end position="146"/>
    </location>
</feature>
<feature type="binding site" evidence="6 8">
    <location>
        <position position="99"/>
    </location>
    <ligand>
        <name>substrate</name>
    </ligand>
</feature>
<evidence type="ECO:0000256" key="9">
    <source>
        <dbReference type="PIRSR" id="PIRSR000102-3"/>
    </source>
</evidence>
<dbReference type="FunFam" id="3.90.110.10:FF:000002">
    <property type="entry name" value="Malate dehydrogenase"/>
    <property type="match status" value="1"/>
</dbReference>
<dbReference type="EC" id="1.1.1.37" evidence="2 6"/>
<dbReference type="GO" id="GO:0030060">
    <property type="term" value="F:L-malate dehydrogenase (NAD+) activity"/>
    <property type="evidence" value="ECO:0007669"/>
    <property type="project" value="UniProtKB-UniRule"/>
</dbReference>
<feature type="binding site" evidence="6">
    <location>
        <position position="113"/>
    </location>
    <ligand>
        <name>NAD(+)</name>
        <dbReference type="ChEBI" id="CHEBI:57540"/>
    </ligand>
</feature>
<reference evidence="12 13" key="1">
    <citation type="submission" date="2019-10" db="EMBL/GenBank/DDBJ databases">
        <title>Genomic analysis of Raineyella sp. CBA3103.</title>
        <authorList>
            <person name="Roh S.W."/>
        </authorList>
    </citation>
    <scope>NUCLEOTIDE SEQUENCE [LARGE SCALE GENOMIC DNA]</scope>
    <source>
        <strain evidence="12 13">CBA3103</strain>
    </source>
</reference>
<evidence type="ECO:0000256" key="1">
    <source>
        <dbReference type="ARBA" id="ARBA00009613"/>
    </source>
</evidence>
<feature type="active site" description="Proton acceptor" evidence="6 7">
    <location>
        <position position="188"/>
    </location>
</feature>
<dbReference type="GO" id="GO:0006108">
    <property type="term" value="P:malate metabolic process"/>
    <property type="evidence" value="ECO:0007669"/>
    <property type="project" value="InterPro"/>
</dbReference>
<feature type="binding site" evidence="6 8">
    <location>
        <position position="132"/>
    </location>
    <ligand>
        <name>substrate</name>
    </ligand>
</feature>
<dbReference type="Proteomes" id="UP000386847">
    <property type="component" value="Chromosome"/>
</dbReference>
<evidence type="ECO:0000313" key="13">
    <source>
        <dbReference type="Proteomes" id="UP000386847"/>
    </source>
</evidence>
<evidence type="ECO:0000256" key="2">
    <source>
        <dbReference type="ARBA" id="ARBA00012995"/>
    </source>
</evidence>
<evidence type="ECO:0000313" key="12">
    <source>
        <dbReference type="EMBL" id="QGF22523.1"/>
    </source>
</evidence>
<evidence type="ECO:0000259" key="11">
    <source>
        <dbReference type="Pfam" id="PF02866"/>
    </source>
</evidence>
<dbReference type="Gene3D" id="3.40.50.720">
    <property type="entry name" value="NAD(P)-binding Rossmann-like Domain"/>
    <property type="match status" value="1"/>
</dbReference>
<dbReference type="NCBIfam" id="NF003916">
    <property type="entry name" value="PRK05442.1"/>
    <property type="match status" value="1"/>
</dbReference>
<dbReference type="InterPro" id="IPR015955">
    <property type="entry name" value="Lactate_DH/Glyco_Ohase_4_C"/>
</dbReference>
<dbReference type="AlphaFoldDB" id="A0A5Q2FBV0"/>
<dbReference type="EMBL" id="CP045725">
    <property type="protein sequence ID" value="QGF22523.1"/>
    <property type="molecule type" value="Genomic_DNA"/>
</dbReference>
<comment type="function">
    <text evidence="6">Catalyzes the reversible oxidation of malate to oxaloacetate.</text>
</comment>
<gene>
    <name evidence="6" type="primary">mdh</name>
    <name evidence="12" type="ORF">Rai3103_01175</name>
</gene>
<dbReference type="InterPro" id="IPR036291">
    <property type="entry name" value="NAD(P)-bd_dom_sf"/>
</dbReference>
<feature type="binding site" evidence="6">
    <location>
        <begin position="12"/>
        <end position="18"/>
    </location>
    <ligand>
        <name>NAD(+)</name>
        <dbReference type="ChEBI" id="CHEBI:57540"/>
    </ligand>
</feature>
<dbReference type="InterPro" id="IPR001557">
    <property type="entry name" value="L-lactate/malate_DH"/>
</dbReference>
<feature type="domain" description="Lactate/malate dehydrogenase C-terminal" evidence="11">
    <location>
        <begin position="158"/>
        <end position="321"/>
    </location>
</feature>
<sequence length="329" mass="34507">MSQAPVKVAVTGGAGHIAYSLLFRIIAGQLLGKETPVELRLLEITPAMKALEGVAMEIDDCASPLVSNIVMSDDPNVAFDGANICLLVGARPRGKGMNRSDLLAANGAIFAPQGKAINDHAADDVRVLVTGNPANTNTLIARTHAPDVPGSRFTSLMRLDHNRTIAQLSKKTGVPVGEIKKVAVWGNHSDTQYPDITNATIGGKPATEAVNDAEWLENTFIPTVAKRGGAIIEARGASSATSAANATAQHMHDLMLGSPEGDWVTMGVTSDGSYGVPEGLTFGMPCTTKNGEFEIVQGLEFSDYGKAKLAATIEELEAERAAVHELGLV</sequence>
<organism evidence="12 13">
    <name type="scientific">Raineyella fluvialis</name>
    <dbReference type="NCBI Taxonomy" id="2662261"/>
    <lineage>
        <taxon>Bacteria</taxon>
        <taxon>Bacillati</taxon>
        <taxon>Actinomycetota</taxon>
        <taxon>Actinomycetes</taxon>
        <taxon>Propionibacteriales</taxon>
        <taxon>Propionibacteriaceae</taxon>
        <taxon>Raineyella</taxon>
    </lineage>
</organism>
<keyword evidence="6" id="KW-0816">Tricarboxylic acid cycle</keyword>
<evidence type="ECO:0000256" key="7">
    <source>
        <dbReference type="PIRSR" id="PIRSR000102-1"/>
    </source>
</evidence>
<dbReference type="InterPro" id="IPR010945">
    <property type="entry name" value="Malate_DH_type2"/>
</dbReference>
<feature type="binding site" evidence="6 8">
    <location>
        <position position="163"/>
    </location>
    <ligand>
        <name>substrate</name>
    </ligand>
</feature>
<dbReference type="PIRSF" id="PIRSF000102">
    <property type="entry name" value="Lac_mal_DH"/>
    <property type="match status" value="1"/>
</dbReference>
<proteinExistence type="inferred from homology"/>
<feature type="binding site" evidence="6 9">
    <location>
        <position position="106"/>
    </location>
    <ligand>
        <name>NAD(+)</name>
        <dbReference type="ChEBI" id="CHEBI:57540"/>
    </ligand>
</feature>
<evidence type="ECO:0000256" key="6">
    <source>
        <dbReference type="HAMAP-Rule" id="MF_01517"/>
    </source>
</evidence>
<evidence type="ECO:0000256" key="3">
    <source>
        <dbReference type="ARBA" id="ARBA00020382"/>
    </source>
</evidence>
<dbReference type="FunFam" id="3.40.50.720:FF:000010">
    <property type="entry name" value="Malate dehydrogenase"/>
    <property type="match status" value="1"/>
</dbReference>
<dbReference type="Pfam" id="PF00056">
    <property type="entry name" value="Ldh_1_N"/>
    <property type="match status" value="1"/>
</dbReference>
<dbReference type="HAMAP" id="MF_01517">
    <property type="entry name" value="Malate_dehydrog_2"/>
    <property type="match status" value="1"/>
</dbReference>
<evidence type="ECO:0000259" key="10">
    <source>
        <dbReference type="Pfam" id="PF00056"/>
    </source>
</evidence>
<keyword evidence="4 6" id="KW-0560">Oxidoreductase</keyword>
<comment type="similarity">
    <text evidence="1 6">Belongs to the LDH/MDH superfamily. MDH type 2 family.</text>
</comment>
<feature type="binding site" evidence="6">
    <location>
        <begin position="130"/>
        <end position="132"/>
    </location>
    <ligand>
        <name>NAD(+)</name>
        <dbReference type="ChEBI" id="CHEBI:57540"/>
    </ligand>
</feature>
<dbReference type="PANTHER" id="PTHR23382">
    <property type="entry name" value="MALATE DEHYDROGENASE"/>
    <property type="match status" value="1"/>
</dbReference>
<feature type="binding site" evidence="6 8">
    <location>
        <position position="93"/>
    </location>
    <ligand>
        <name>substrate</name>
    </ligand>
</feature>
<dbReference type="InterPro" id="IPR001236">
    <property type="entry name" value="Lactate/malate_DH_N"/>
</dbReference>
<keyword evidence="13" id="KW-1185">Reference proteome</keyword>
<evidence type="ECO:0000256" key="5">
    <source>
        <dbReference type="ARBA" id="ARBA00023027"/>
    </source>
</evidence>
<dbReference type="InterPro" id="IPR022383">
    <property type="entry name" value="Lactate/malate_DH_C"/>
</dbReference>
<dbReference type="CDD" id="cd01338">
    <property type="entry name" value="MDH_chloroplast-like"/>
    <property type="match status" value="1"/>
</dbReference>
<dbReference type="Pfam" id="PF02866">
    <property type="entry name" value="Ldh_1_C"/>
    <property type="match status" value="1"/>
</dbReference>
<evidence type="ECO:0000256" key="8">
    <source>
        <dbReference type="PIRSR" id="PIRSR000102-2"/>
    </source>
</evidence>
<dbReference type="SUPFAM" id="SSF56327">
    <property type="entry name" value="LDH C-terminal domain-like"/>
    <property type="match status" value="1"/>
</dbReference>